<keyword evidence="3" id="KW-0238">DNA-binding</keyword>
<dbReference type="HOGENOM" id="CLU_039613_37_1_5"/>
<dbReference type="STRING" id="349163.Acry_0715"/>
<sequence>MKFQKDNLHESVNLVHLCFAMLNTIPLSMLRAFEAAGRTGSFRAAAAELNLTPSAVSHAIRKLEDLLGVRLFLRQARTIEMTTEGQTLMRHVAEAFDTLRRGMQAVSTRAPRLLRLHVAPSFATQWLAPRLQRFLAANPQVEVRIAASTDYARFSDGAFDADIVYAAAPTARVMPGMVRISLGEETVTPLCAPALAARITSPADLVQETLIHSDNKMLRWPDWFAANGLSTPAPHGLRFDRSFLAISMAADGLGVALESTRLAEREIAGGRLAAPLRGRSVDLHYLAHFLVYPQPSQANPLISRFSAWLQQELAASPHSKM</sequence>
<evidence type="ECO:0000256" key="4">
    <source>
        <dbReference type="ARBA" id="ARBA00023163"/>
    </source>
</evidence>
<dbReference type="InterPro" id="IPR058163">
    <property type="entry name" value="LysR-type_TF_proteobact-type"/>
</dbReference>
<dbReference type="CDD" id="cd08432">
    <property type="entry name" value="PBP2_GcdR_TrpI_HvrB_AmpR_like"/>
    <property type="match status" value="1"/>
</dbReference>
<name>A5FWF4_ACICJ</name>
<evidence type="ECO:0000313" key="6">
    <source>
        <dbReference type="EMBL" id="ABQ29936.1"/>
    </source>
</evidence>
<dbReference type="EMBL" id="CP000697">
    <property type="protein sequence ID" value="ABQ29936.1"/>
    <property type="molecule type" value="Genomic_DNA"/>
</dbReference>
<dbReference type="AlphaFoldDB" id="A5FWF4"/>
<evidence type="ECO:0000259" key="5">
    <source>
        <dbReference type="PROSITE" id="PS50931"/>
    </source>
</evidence>
<dbReference type="KEGG" id="acr:Acry_0715"/>
<protein>
    <submittedName>
        <fullName evidence="6">Transcriptional regulator, LysR family</fullName>
    </submittedName>
</protein>
<dbReference type="SUPFAM" id="SSF46785">
    <property type="entry name" value="Winged helix' DNA-binding domain"/>
    <property type="match status" value="1"/>
</dbReference>
<reference evidence="6 7" key="1">
    <citation type="submission" date="2007-05" db="EMBL/GenBank/DDBJ databases">
        <title>Complete sequence of chromosome of Acidiphilium cryptum JF-5.</title>
        <authorList>
            <consortium name="US DOE Joint Genome Institute"/>
            <person name="Copeland A."/>
            <person name="Lucas S."/>
            <person name="Lapidus A."/>
            <person name="Barry K."/>
            <person name="Detter J.C."/>
            <person name="Glavina del Rio T."/>
            <person name="Hammon N."/>
            <person name="Israni S."/>
            <person name="Dalin E."/>
            <person name="Tice H."/>
            <person name="Pitluck S."/>
            <person name="Sims D."/>
            <person name="Brettin T."/>
            <person name="Bruce D."/>
            <person name="Han C."/>
            <person name="Schmutz J."/>
            <person name="Larimer F."/>
            <person name="Land M."/>
            <person name="Hauser L."/>
            <person name="Kyrpides N."/>
            <person name="Kim E."/>
            <person name="Magnuson T."/>
            <person name="Richardson P."/>
        </authorList>
    </citation>
    <scope>NUCLEOTIDE SEQUENCE [LARGE SCALE GENOMIC DNA]</scope>
    <source>
        <strain evidence="6 7">JF-5</strain>
    </source>
</reference>
<dbReference type="PRINTS" id="PR00039">
    <property type="entry name" value="HTHLYSR"/>
</dbReference>
<dbReference type="eggNOG" id="COG0583">
    <property type="taxonomic scope" value="Bacteria"/>
</dbReference>
<dbReference type="GO" id="GO:0006351">
    <property type="term" value="P:DNA-templated transcription"/>
    <property type="evidence" value="ECO:0007669"/>
    <property type="project" value="TreeGrafter"/>
</dbReference>
<proteinExistence type="inferred from homology"/>
<dbReference type="PANTHER" id="PTHR30537:SF58">
    <property type="entry name" value="HTH-TYPE TRANSCRIPTIONAL REGULATOR PERR"/>
    <property type="match status" value="1"/>
</dbReference>
<dbReference type="Proteomes" id="UP000000245">
    <property type="component" value="Chromosome"/>
</dbReference>
<comment type="similarity">
    <text evidence="1">Belongs to the LysR transcriptional regulatory family.</text>
</comment>
<evidence type="ECO:0000313" key="7">
    <source>
        <dbReference type="Proteomes" id="UP000000245"/>
    </source>
</evidence>
<dbReference type="GO" id="GO:0043565">
    <property type="term" value="F:sequence-specific DNA binding"/>
    <property type="evidence" value="ECO:0007669"/>
    <property type="project" value="TreeGrafter"/>
</dbReference>
<dbReference type="Pfam" id="PF03466">
    <property type="entry name" value="LysR_substrate"/>
    <property type="match status" value="1"/>
</dbReference>
<feature type="domain" description="HTH lysR-type" evidence="5">
    <location>
        <begin position="25"/>
        <end position="82"/>
    </location>
</feature>
<evidence type="ECO:0000256" key="3">
    <source>
        <dbReference type="ARBA" id="ARBA00023125"/>
    </source>
</evidence>
<keyword evidence="7" id="KW-1185">Reference proteome</keyword>
<keyword evidence="2" id="KW-0805">Transcription regulation</keyword>
<evidence type="ECO:0000256" key="2">
    <source>
        <dbReference type="ARBA" id="ARBA00023015"/>
    </source>
</evidence>
<keyword evidence="4" id="KW-0804">Transcription</keyword>
<dbReference type="InterPro" id="IPR036388">
    <property type="entry name" value="WH-like_DNA-bd_sf"/>
</dbReference>
<dbReference type="PANTHER" id="PTHR30537">
    <property type="entry name" value="HTH-TYPE TRANSCRIPTIONAL REGULATOR"/>
    <property type="match status" value="1"/>
</dbReference>
<dbReference type="InterPro" id="IPR000847">
    <property type="entry name" value="LysR_HTH_N"/>
</dbReference>
<evidence type="ECO:0000256" key="1">
    <source>
        <dbReference type="ARBA" id="ARBA00009437"/>
    </source>
</evidence>
<dbReference type="FunFam" id="1.10.10.10:FF:000038">
    <property type="entry name" value="Glycine cleavage system transcriptional activator"/>
    <property type="match status" value="1"/>
</dbReference>
<accession>A5FWF4</accession>
<dbReference type="Pfam" id="PF00126">
    <property type="entry name" value="HTH_1"/>
    <property type="match status" value="1"/>
</dbReference>
<gene>
    <name evidence="6" type="ordered locus">Acry_0715</name>
</gene>
<organism evidence="6 7">
    <name type="scientific">Acidiphilium cryptum (strain JF-5)</name>
    <dbReference type="NCBI Taxonomy" id="349163"/>
    <lineage>
        <taxon>Bacteria</taxon>
        <taxon>Pseudomonadati</taxon>
        <taxon>Pseudomonadota</taxon>
        <taxon>Alphaproteobacteria</taxon>
        <taxon>Acetobacterales</taxon>
        <taxon>Acidocellaceae</taxon>
        <taxon>Acidiphilium</taxon>
    </lineage>
</organism>
<dbReference type="FunFam" id="3.40.190.10:FF:000017">
    <property type="entry name" value="Glycine cleavage system transcriptional activator"/>
    <property type="match status" value="1"/>
</dbReference>
<dbReference type="InterPro" id="IPR036390">
    <property type="entry name" value="WH_DNA-bd_sf"/>
</dbReference>
<dbReference type="GO" id="GO:0003700">
    <property type="term" value="F:DNA-binding transcription factor activity"/>
    <property type="evidence" value="ECO:0007669"/>
    <property type="project" value="InterPro"/>
</dbReference>
<dbReference type="Gene3D" id="1.10.10.10">
    <property type="entry name" value="Winged helix-like DNA-binding domain superfamily/Winged helix DNA-binding domain"/>
    <property type="match status" value="1"/>
</dbReference>
<dbReference type="InterPro" id="IPR005119">
    <property type="entry name" value="LysR_subst-bd"/>
</dbReference>
<dbReference type="PROSITE" id="PS50931">
    <property type="entry name" value="HTH_LYSR"/>
    <property type="match status" value="1"/>
</dbReference>
<dbReference type="SUPFAM" id="SSF53850">
    <property type="entry name" value="Periplasmic binding protein-like II"/>
    <property type="match status" value="1"/>
</dbReference>
<dbReference type="Gene3D" id="3.40.190.10">
    <property type="entry name" value="Periplasmic binding protein-like II"/>
    <property type="match status" value="2"/>
</dbReference>